<reference evidence="1" key="2">
    <citation type="journal article" date="2015" name="Fish Shellfish Immunol.">
        <title>Early steps in the European eel (Anguilla anguilla)-Vibrio vulnificus interaction in the gills: Role of the RtxA13 toxin.</title>
        <authorList>
            <person name="Callol A."/>
            <person name="Pajuelo D."/>
            <person name="Ebbesson L."/>
            <person name="Teles M."/>
            <person name="MacKenzie S."/>
            <person name="Amaro C."/>
        </authorList>
    </citation>
    <scope>NUCLEOTIDE SEQUENCE</scope>
</reference>
<reference evidence="1" key="1">
    <citation type="submission" date="2014-11" db="EMBL/GenBank/DDBJ databases">
        <authorList>
            <person name="Amaro Gonzalez C."/>
        </authorList>
    </citation>
    <scope>NUCLEOTIDE SEQUENCE</scope>
</reference>
<proteinExistence type="predicted"/>
<dbReference type="EMBL" id="GBXM01038164">
    <property type="protein sequence ID" value="JAH70413.1"/>
    <property type="molecule type" value="Transcribed_RNA"/>
</dbReference>
<dbReference type="AlphaFoldDB" id="A0A0E9UZK8"/>
<sequence>MEDTAPKYTPVVLQHL</sequence>
<evidence type="ECO:0000313" key="1">
    <source>
        <dbReference type="EMBL" id="JAH70413.1"/>
    </source>
</evidence>
<organism evidence="1">
    <name type="scientific">Anguilla anguilla</name>
    <name type="common">European freshwater eel</name>
    <name type="synonym">Muraena anguilla</name>
    <dbReference type="NCBI Taxonomy" id="7936"/>
    <lineage>
        <taxon>Eukaryota</taxon>
        <taxon>Metazoa</taxon>
        <taxon>Chordata</taxon>
        <taxon>Craniata</taxon>
        <taxon>Vertebrata</taxon>
        <taxon>Euteleostomi</taxon>
        <taxon>Actinopterygii</taxon>
        <taxon>Neopterygii</taxon>
        <taxon>Teleostei</taxon>
        <taxon>Anguilliformes</taxon>
        <taxon>Anguillidae</taxon>
        <taxon>Anguilla</taxon>
    </lineage>
</organism>
<name>A0A0E9UZK8_ANGAN</name>
<accession>A0A0E9UZK8</accession>
<protein>
    <submittedName>
        <fullName evidence="1">Uncharacterized protein</fullName>
    </submittedName>
</protein>